<name>A0A9W8C3H5_TRIRA</name>
<feature type="region of interest" description="Disordered" evidence="1">
    <location>
        <begin position="149"/>
        <end position="256"/>
    </location>
</feature>
<proteinExistence type="predicted"/>
<dbReference type="Pfam" id="PF15455">
    <property type="entry name" value="Pro-rich_19"/>
    <property type="match status" value="1"/>
</dbReference>
<dbReference type="OrthoDB" id="8947257at2759"/>
<evidence type="ECO:0000256" key="1">
    <source>
        <dbReference type="SAM" id="MobiDB-lite"/>
    </source>
</evidence>
<dbReference type="AlphaFoldDB" id="A0A9W8C3H5"/>
<feature type="compositionally biased region" description="Basic and acidic residues" evidence="1">
    <location>
        <begin position="326"/>
        <end position="337"/>
    </location>
</feature>
<reference evidence="2" key="1">
    <citation type="submission" date="2021-02" db="EMBL/GenBank/DDBJ databases">
        <title>Comparative genomics reveals that relaxation of natural selection precedes convergent phenotypic evolution of cavefish.</title>
        <authorList>
            <person name="Peng Z."/>
        </authorList>
    </citation>
    <scope>NUCLEOTIDE SEQUENCE</scope>
    <source>
        <tissue evidence="2">Muscle</tissue>
    </source>
</reference>
<keyword evidence="3" id="KW-1185">Reference proteome</keyword>
<feature type="region of interest" description="Disordered" evidence="1">
    <location>
        <begin position="323"/>
        <end position="350"/>
    </location>
</feature>
<dbReference type="EMBL" id="JAFHDT010000008">
    <property type="protein sequence ID" value="KAI7806219.1"/>
    <property type="molecule type" value="Genomic_DNA"/>
</dbReference>
<accession>A0A9W8C3H5</accession>
<evidence type="ECO:0000313" key="2">
    <source>
        <dbReference type="EMBL" id="KAI7806219.1"/>
    </source>
</evidence>
<gene>
    <name evidence="2" type="ORF">IRJ41_002306</name>
</gene>
<feature type="compositionally biased region" description="Pro residues" evidence="1">
    <location>
        <begin position="168"/>
        <end position="177"/>
    </location>
</feature>
<feature type="compositionally biased region" description="Basic and acidic residues" evidence="1">
    <location>
        <begin position="196"/>
        <end position="210"/>
    </location>
</feature>
<protein>
    <submittedName>
        <fullName evidence="2">Uncharacterized protein</fullName>
    </submittedName>
</protein>
<dbReference type="Proteomes" id="UP001059041">
    <property type="component" value="Linkage Group LG8"/>
</dbReference>
<feature type="compositionally biased region" description="Polar residues" evidence="1">
    <location>
        <begin position="338"/>
        <end position="350"/>
    </location>
</feature>
<sequence length="685" mass="78734">MSHLTCMSLPRKRNVLKSSCNLGTCKAQSSSHTAIVNAVRYSSIKTSAHNSSPRKVKCLKTRKERNQIRGQERIWSHTCLQHSRKVGSEKAQHNGCHSVVSSRKDKSFAKPFLPHKPSIITEGRLTSIRGLFSHEVRSIDIERVVSEQLKTEKQRKDKRKRSVMHVTPPLPRHPPLMPESDQDCILDAEVQEPLQEPEKTTRDSRKELRKPPSALQTNKEDPVPKELSRQDEKHYRSANTVKKDTNNKSRPHSSSSLKGTCELMVLSLPENQLAHQFCSTPADNHFLYFQEIDSPKSQNENNRTGTIDEDTCAKKIQRFESTSAMERLREDDVRQSKSDPFSSELDSGTGTLTENDRVQISVSVREVVNKLAARLELHVPRRPLLAECRDVLLQALQKTHSFHLQHNLRKLHSFIDGKQTSSFGSGQTHEDCSQICFSHALGNEESEPNGNTDIWTENAIQQEYIAEKVKQYSGRGASMKKRRVQAERRFSPPVSLIQPLQSNKDMFDQSRPARLSQDCFKTQHYPSTTLFQQDEAFSQLPTLQPCTPPWANPYYKPCSQQLLGDLPRRGESMKNEGLDLISHQSEEKTDPMFNLNPEYENRKQKAQETFLGESSFWSNQLQVQDVRDRWAPLSFSTSFPSECFQYKPFFRYPHPSNSRDRSDWHSMTLCVRSNTPDKVFYHHWE</sequence>
<feature type="compositionally biased region" description="Acidic residues" evidence="1">
    <location>
        <begin position="180"/>
        <end position="190"/>
    </location>
</feature>
<evidence type="ECO:0000313" key="3">
    <source>
        <dbReference type="Proteomes" id="UP001059041"/>
    </source>
</evidence>
<organism evidence="2 3">
    <name type="scientific">Triplophysa rosa</name>
    <name type="common">Cave loach</name>
    <dbReference type="NCBI Taxonomy" id="992332"/>
    <lineage>
        <taxon>Eukaryota</taxon>
        <taxon>Metazoa</taxon>
        <taxon>Chordata</taxon>
        <taxon>Craniata</taxon>
        <taxon>Vertebrata</taxon>
        <taxon>Euteleostomi</taxon>
        <taxon>Actinopterygii</taxon>
        <taxon>Neopterygii</taxon>
        <taxon>Teleostei</taxon>
        <taxon>Ostariophysi</taxon>
        <taxon>Cypriniformes</taxon>
        <taxon>Nemacheilidae</taxon>
        <taxon>Triplophysa</taxon>
    </lineage>
</organism>
<dbReference type="InterPro" id="IPR029355">
    <property type="entry name" value="Pro-rich_19"/>
</dbReference>
<feature type="compositionally biased region" description="Basic and acidic residues" evidence="1">
    <location>
        <begin position="218"/>
        <end position="247"/>
    </location>
</feature>
<comment type="caution">
    <text evidence="2">The sequence shown here is derived from an EMBL/GenBank/DDBJ whole genome shotgun (WGS) entry which is preliminary data.</text>
</comment>